<organism evidence="2 3">
    <name type="scientific">Pseudocercospora fijiensis (strain CIRAD86)</name>
    <name type="common">Black leaf streak disease fungus</name>
    <name type="synonym">Mycosphaerella fijiensis</name>
    <dbReference type="NCBI Taxonomy" id="383855"/>
    <lineage>
        <taxon>Eukaryota</taxon>
        <taxon>Fungi</taxon>
        <taxon>Dikarya</taxon>
        <taxon>Ascomycota</taxon>
        <taxon>Pezizomycotina</taxon>
        <taxon>Dothideomycetes</taxon>
        <taxon>Dothideomycetidae</taxon>
        <taxon>Mycosphaerellales</taxon>
        <taxon>Mycosphaerellaceae</taxon>
        <taxon>Pseudocercospora</taxon>
    </lineage>
</organism>
<dbReference type="AlphaFoldDB" id="M2ZP14"/>
<reference evidence="2 3" key="1">
    <citation type="journal article" date="2012" name="PLoS Pathog.">
        <title>Diverse lifestyles and strategies of plant pathogenesis encoded in the genomes of eighteen Dothideomycetes fungi.</title>
        <authorList>
            <person name="Ohm R.A."/>
            <person name="Feau N."/>
            <person name="Henrissat B."/>
            <person name="Schoch C.L."/>
            <person name="Horwitz B.A."/>
            <person name="Barry K.W."/>
            <person name="Condon B.J."/>
            <person name="Copeland A.C."/>
            <person name="Dhillon B."/>
            <person name="Glaser F."/>
            <person name="Hesse C.N."/>
            <person name="Kosti I."/>
            <person name="LaButti K."/>
            <person name="Lindquist E.A."/>
            <person name="Lucas S."/>
            <person name="Salamov A.A."/>
            <person name="Bradshaw R.E."/>
            <person name="Ciuffetti L."/>
            <person name="Hamelin R.C."/>
            <person name="Kema G.H.J."/>
            <person name="Lawrence C."/>
            <person name="Scott J.A."/>
            <person name="Spatafora J.W."/>
            <person name="Turgeon B.G."/>
            <person name="de Wit P.J.G.M."/>
            <person name="Zhong S."/>
            <person name="Goodwin S.B."/>
            <person name="Grigoriev I.V."/>
        </authorList>
    </citation>
    <scope>NUCLEOTIDE SEQUENCE [LARGE SCALE GENOMIC DNA]</scope>
    <source>
        <strain evidence="2 3">CIRAD86</strain>
    </source>
</reference>
<dbReference type="Proteomes" id="UP000016932">
    <property type="component" value="Unassembled WGS sequence"/>
</dbReference>
<dbReference type="KEGG" id="pfj:MYCFIDRAFT_211681"/>
<protein>
    <submittedName>
        <fullName evidence="2">Uncharacterized protein</fullName>
    </submittedName>
</protein>
<dbReference type="VEuPathDB" id="FungiDB:MYCFIDRAFT_211681"/>
<dbReference type="RefSeq" id="XP_007928207.1">
    <property type="nucleotide sequence ID" value="XM_007930016.1"/>
</dbReference>
<dbReference type="EMBL" id="KB446560">
    <property type="protein sequence ID" value="EME80839.1"/>
    <property type="molecule type" value="Genomic_DNA"/>
</dbReference>
<evidence type="ECO:0000256" key="1">
    <source>
        <dbReference type="SAM" id="MobiDB-lite"/>
    </source>
</evidence>
<gene>
    <name evidence="2" type="ORF">MYCFIDRAFT_211681</name>
</gene>
<dbReference type="HOGENOM" id="CLU_2224368_0_0_1"/>
<evidence type="ECO:0000313" key="2">
    <source>
        <dbReference type="EMBL" id="EME80839.1"/>
    </source>
</evidence>
<name>M2ZP14_PSEFD</name>
<feature type="region of interest" description="Disordered" evidence="1">
    <location>
        <begin position="67"/>
        <end position="90"/>
    </location>
</feature>
<dbReference type="GeneID" id="19337476"/>
<proteinExistence type="predicted"/>
<evidence type="ECO:0000313" key="3">
    <source>
        <dbReference type="Proteomes" id="UP000016932"/>
    </source>
</evidence>
<accession>M2ZP14</accession>
<sequence length="106" mass="12049">MWDDMLSRSNCAHISLDEARLMNLMKRLRLQLLNRLAALNLERFASQQQSPANALISTATSDSGRCFTIQPRSTSAEGRRRKRMAKKGSLREKADLRLQCVLTELS</sequence>
<keyword evidence="3" id="KW-1185">Reference proteome</keyword>
<feature type="compositionally biased region" description="Basic residues" evidence="1">
    <location>
        <begin position="79"/>
        <end position="88"/>
    </location>
</feature>